<comment type="similarity">
    <text evidence="2">Belongs to the TspO/BZRP family.</text>
</comment>
<dbReference type="PANTHER" id="PTHR10057:SF0">
    <property type="entry name" value="TRANSLOCATOR PROTEIN"/>
    <property type="match status" value="1"/>
</dbReference>
<dbReference type="InterPro" id="IPR038330">
    <property type="entry name" value="TspO/MBR-related_sf"/>
</dbReference>
<dbReference type="Pfam" id="PF03073">
    <property type="entry name" value="TspO_MBR"/>
    <property type="match status" value="1"/>
</dbReference>
<evidence type="ECO:0000256" key="6">
    <source>
        <dbReference type="SAM" id="Phobius"/>
    </source>
</evidence>
<keyword evidence="4 6" id="KW-1133">Transmembrane helix</keyword>
<feature type="transmembrane region" description="Helical" evidence="6">
    <location>
        <begin position="82"/>
        <end position="100"/>
    </location>
</feature>
<gene>
    <name evidence="7" type="ORF">GV828_05280</name>
</gene>
<evidence type="ECO:0000256" key="2">
    <source>
        <dbReference type="ARBA" id="ARBA00007524"/>
    </source>
</evidence>
<dbReference type="CDD" id="cd15904">
    <property type="entry name" value="TSPO_MBR"/>
    <property type="match status" value="1"/>
</dbReference>
<dbReference type="EMBL" id="JAABLM010000005">
    <property type="protein sequence ID" value="NBL64611.1"/>
    <property type="molecule type" value="Genomic_DNA"/>
</dbReference>
<protein>
    <submittedName>
        <fullName evidence="7">Tryptophan-rich sensory protein</fullName>
    </submittedName>
</protein>
<keyword evidence="8" id="KW-1185">Reference proteome</keyword>
<organism evidence="7 8">
    <name type="scientific">Flavobacterium ichthyis</name>
    <dbReference type="NCBI Taxonomy" id="2698827"/>
    <lineage>
        <taxon>Bacteria</taxon>
        <taxon>Pseudomonadati</taxon>
        <taxon>Bacteroidota</taxon>
        <taxon>Flavobacteriia</taxon>
        <taxon>Flavobacteriales</taxon>
        <taxon>Flavobacteriaceae</taxon>
        <taxon>Flavobacterium</taxon>
    </lineage>
</organism>
<feature type="transmembrane region" description="Helical" evidence="6">
    <location>
        <begin position="135"/>
        <end position="157"/>
    </location>
</feature>
<name>A0ABW9Z6V9_9FLAO</name>
<accession>A0ABW9Z6V9</accession>
<comment type="caution">
    <text evidence="7">The sequence shown here is derived from an EMBL/GenBank/DDBJ whole genome shotgun (WGS) entry which is preliminary data.</text>
</comment>
<dbReference type="RefSeq" id="WP_166536438.1">
    <property type="nucleotide sequence ID" value="NZ_JAABLM010000005.1"/>
</dbReference>
<sequence>MNKYTRILVLVATCLVVAYFSSLVTQESVNTWYKTIEKPSFNPPNWIFAPVWSTLYVMMGIAAGLVWHQINSPKREEVKRAMLFFAIQLGLNALWSYLFFGLKNPLLALIEIILLWLMIYETYHKFSKINKFSGYLFIPYLLWVSFATVLNASIWWLNR</sequence>
<evidence type="ECO:0000313" key="8">
    <source>
        <dbReference type="Proteomes" id="UP000798602"/>
    </source>
</evidence>
<keyword evidence="3 6" id="KW-0812">Transmembrane</keyword>
<evidence type="ECO:0000256" key="1">
    <source>
        <dbReference type="ARBA" id="ARBA00004141"/>
    </source>
</evidence>
<dbReference type="InterPro" id="IPR004307">
    <property type="entry name" value="TspO_MBR"/>
</dbReference>
<evidence type="ECO:0000256" key="3">
    <source>
        <dbReference type="ARBA" id="ARBA00022692"/>
    </source>
</evidence>
<dbReference type="Proteomes" id="UP000798602">
    <property type="component" value="Unassembled WGS sequence"/>
</dbReference>
<evidence type="ECO:0000313" key="7">
    <source>
        <dbReference type="EMBL" id="NBL64611.1"/>
    </source>
</evidence>
<evidence type="ECO:0000256" key="5">
    <source>
        <dbReference type="ARBA" id="ARBA00023136"/>
    </source>
</evidence>
<proteinExistence type="inferred from homology"/>
<reference evidence="8" key="1">
    <citation type="submission" date="2020-01" db="EMBL/GenBank/DDBJ databases">
        <title>Sphingomonas sp. strain CSW-10.</title>
        <authorList>
            <person name="Chen W.-M."/>
        </authorList>
    </citation>
    <scope>NUCLEOTIDE SEQUENCE [LARGE SCALE GENOMIC DNA]</scope>
    <source>
        <strain evidence="8">NST-5</strain>
    </source>
</reference>
<dbReference type="Gene3D" id="1.20.1260.100">
    <property type="entry name" value="TspO/MBR protein"/>
    <property type="match status" value="1"/>
</dbReference>
<comment type="subcellular location">
    <subcellularLocation>
        <location evidence="1">Membrane</location>
        <topology evidence="1">Multi-pass membrane protein</topology>
    </subcellularLocation>
</comment>
<evidence type="ECO:0000256" key="4">
    <source>
        <dbReference type="ARBA" id="ARBA00022989"/>
    </source>
</evidence>
<dbReference type="PIRSF" id="PIRSF005859">
    <property type="entry name" value="PBR"/>
    <property type="match status" value="1"/>
</dbReference>
<feature type="transmembrane region" description="Helical" evidence="6">
    <location>
        <begin position="50"/>
        <end position="70"/>
    </location>
</feature>
<keyword evidence="5 6" id="KW-0472">Membrane</keyword>
<dbReference type="PANTHER" id="PTHR10057">
    <property type="entry name" value="PERIPHERAL-TYPE BENZODIAZEPINE RECEPTOR"/>
    <property type="match status" value="1"/>
</dbReference>